<dbReference type="OrthoDB" id="2871348at2"/>
<organism evidence="1 2">
    <name type="scientific">Bacillus nakamurai</name>
    <dbReference type="NCBI Taxonomy" id="1793963"/>
    <lineage>
        <taxon>Bacteria</taxon>
        <taxon>Bacillati</taxon>
        <taxon>Bacillota</taxon>
        <taxon>Bacilli</taxon>
        <taxon>Bacillales</taxon>
        <taxon>Bacillaceae</taxon>
        <taxon>Bacillus</taxon>
    </lineage>
</organism>
<dbReference type="InterPro" id="IPR010064">
    <property type="entry name" value="HK97-gp10_tail"/>
</dbReference>
<gene>
    <name evidence="1" type="ORF">AXI58_04410</name>
</gene>
<reference evidence="2" key="1">
    <citation type="submission" date="2016-02" db="EMBL/GenBank/DDBJ databases">
        <authorList>
            <person name="Dunlap C."/>
        </authorList>
    </citation>
    <scope>NUCLEOTIDE SEQUENCE [LARGE SCALE GENOMIC DNA]</scope>
    <source>
        <strain evidence="2">NRRL B-41092</strain>
    </source>
</reference>
<dbReference type="EMBL" id="LSBA01000038">
    <property type="protein sequence ID" value="KXZ13389.1"/>
    <property type="molecule type" value="Genomic_DNA"/>
</dbReference>
<proteinExistence type="predicted"/>
<dbReference type="Proteomes" id="UP000075430">
    <property type="component" value="Unassembled WGS sequence"/>
</dbReference>
<comment type="caution">
    <text evidence="1">The sequence shown here is derived from an EMBL/GenBank/DDBJ whole genome shotgun (WGS) entry which is preliminary data.</text>
</comment>
<dbReference type="AlphaFoldDB" id="A0A150F2W3"/>
<dbReference type="STRING" id="1793963.AXI58_04410"/>
<protein>
    <submittedName>
        <fullName evidence="1">Phage portal protein</fullName>
    </submittedName>
</protein>
<dbReference type="RefSeq" id="WP_061523164.1">
    <property type="nucleotide sequence ID" value="NZ_JAJJBV010000035.1"/>
</dbReference>
<evidence type="ECO:0000313" key="2">
    <source>
        <dbReference type="Proteomes" id="UP000075430"/>
    </source>
</evidence>
<sequence length="167" mass="19048">MKIKGLEQWNQSLAKAASGDFSRQAAKWLEQSGMQFLDLVRDELIHSRGIDTERLLSSFRKGAQDHVWITEKGGLSLEIGTNLDYASFLNDGHWTVSDENVRWVPGYFQGSRFIYDPSASTGMALKKQWISGSQFWDDALLLYEKLFENSLNRRLDKWLNTLGGKIG</sequence>
<dbReference type="Pfam" id="PF04883">
    <property type="entry name" value="HK97-gp10_like"/>
    <property type="match status" value="1"/>
</dbReference>
<keyword evidence="2" id="KW-1185">Reference proteome</keyword>
<evidence type="ECO:0000313" key="1">
    <source>
        <dbReference type="EMBL" id="KXZ13389.1"/>
    </source>
</evidence>
<name>A0A150F2W3_9BACI</name>
<accession>A0A150F2W3</accession>